<dbReference type="Pfam" id="PF04909">
    <property type="entry name" value="Amidohydro_2"/>
    <property type="match status" value="1"/>
</dbReference>
<evidence type="ECO:0000313" key="3">
    <source>
        <dbReference type="EMBL" id="MFG1705336.1"/>
    </source>
</evidence>
<evidence type="ECO:0000259" key="2">
    <source>
        <dbReference type="Pfam" id="PF04909"/>
    </source>
</evidence>
<accession>A0ABW7ADA7</accession>
<dbReference type="SUPFAM" id="SSF51556">
    <property type="entry name" value="Metallo-dependent hydrolases"/>
    <property type="match status" value="1"/>
</dbReference>
<organism evidence="3 4">
    <name type="scientific">Nonomuraea marmarensis</name>
    <dbReference type="NCBI Taxonomy" id="3351344"/>
    <lineage>
        <taxon>Bacteria</taxon>
        <taxon>Bacillati</taxon>
        <taxon>Actinomycetota</taxon>
        <taxon>Actinomycetes</taxon>
        <taxon>Streptosporangiales</taxon>
        <taxon>Streptosporangiaceae</taxon>
        <taxon>Nonomuraea</taxon>
    </lineage>
</organism>
<feature type="domain" description="Amidohydrolase-related" evidence="2">
    <location>
        <begin position="54"/>
        <end position="332"/>
    </location>
</feature>
<name>A0ABW7ADA7_9ACTN</name>
<evidence type="ECO:0000256" key="1">
    <source>
        <dbReference type="ARBA" id="ARBA00023239"/>
    </source>
</evidence>
<comment type="caution">
    <text evidence="3">The sequence shown here is derived from an EMBL/GenBank/DDBJ whole genome shotgun (WGS) entry which is preliminary data.</text>
</comment>
<keyword evidence="4" id="KW-1185">Reference proteome</keyword>
<reference evidence="3 4" key="1">
    <citation type="submission" date="2024-10" db="EMBL/GenBank/DDBJ databases">
        <authorList>
            <person name="Topkara A.R."/>
            <person name="Saygin H."/>
        </authorList>
    </citation>
    <scope>NUCLEOTIDE SEQUENCE [LARGE SCALE GENOMIC DNA]</scope>
    <source>
        <strain evidence="3 4">M3C6</strain>
    </source>
</reference>
<dbReference type="Gene3D" id="3.20.20.140">
    <property type="entry name" value="Metal-dependent hydrolases"/>
    <property type="match status" value="1"/>
</dbReference>
<dbReference type="InterPro" id="IPR006680">
    <property type="entry name" value="Amidohydro-rel"/>
</dbReference>
<sequence length="334" mass="37585">MTVRITNGDVMDGKIALEEHFNLPEFADSLPQYVEPRTMREIEHRLLDLGAMRLEEMDAAGIELSVLSLTAPGVQAETDPRRAVTLAKKTNDTLAEVVREHPDRYAGLAALPLQDPPAAADELERCATELGFRGALVNGFTNLGDAATGWYYDHERFLPFWERAEALGLPVYLHPRDPLPGNQGSYEGHPELLGAVWSFTVETATHALRLMTSGLFDRFPGLTVILGHLGETLPFTMWRIEHRVSFMGDLRKFRRPLSDYLLTNFYVTTSGDFRTQALVATLSELGADRVLFSSDYPYESMREAADWFDHSAISENDRVKIGRTNALRLFRLKK</sequence>
<proteinExistence type="predicted"/>
<dbReference type="Proteomes" id="UP001603978">
    <property type="component" value="Unassembled WGS sequence"/>
</dbReference>
<dbReference type="RefSeq" id="WP_393167257.1">
    <property type="nucleotide sequence ID" value="NZ_JBICRM010000010.1"/>
</dbReference>
<dbReference type="PANTHER" id="PTHR21240:SF30">
    <property type="entry name" value="AMIDOHYDROLASE-RELATED DOMAIN-CONTAINING PROTEIN-RELATED"/>
    <property type="match status" value="1"/>
</dbReference>
<dbReference type="InterPro" id="IPR032466">
    <property type="entry name" value="Metal_Hydrolase"/>
</dbReference>
<dbReference type="PANTHER" id="PTHR21240">
    <property type="entry name" value="2-AMINO-3-CARBOXYLMUCONATE-6-SEMIALDEHYDE DECARBOXYLASE"/>
    <property type="match status" value="1"/>
</dbReference>
<evidence type="ECO:0000313" key="4">
    <source>
        <dbReference type="Proteomes" id="UP001603978"/>
    </source>
</evidence>
<gene>
    <name evidence="3" type="ORF">ACFLIM_19280</name>
</gene>
<dbReference type="InterPro" id="IPR032465">
    <property type="entry name" value="ACMSD"/>
</dbReference>
<protein>
    <submittedName>
        <fullName evidence="3">Amidohydrolase family protein</fullName>
    </submittedName>
</protein>
<dbReference type="EMBL" id="JBICRM010000010">
    <property type="protein sequence ID" value="MFG1705336.1"/>
    <property type="molecule type" value="Genomic_DNA"/>
</dbReference>
<keyword evidence="1" id="KW-0456">Lyase</keyword>